<evidence type="ECO:0000313" key="1">
    <source>
        <dbReference type="EMBL" id="KAK8600632.1"/>
    </source>
</evidence>
<accession>A0ABR2GDM9</accession>
<dbReference type="EMBL" id="JBBPBM010000001">
    <property type="protein sequence ID" value="KAK8600632.1"/>
    <property type="molecule type" value="Genomic_DNA"/>
</dbReference>
<gene>
    <name evidence="1" type="ORF">V6N12_050485</name>
</gene>
<protein>
    <submittedName>
        <fullName evidence="1">Uncharacterized protein</fullName>
    </submittedName>
</protein>
<organism evidence="1 2">
    <name type="scientific">Hibiscus sabdariffa</name>
    <name type="common">roselle</name>
    <dbReference type="NCBI Taxonomy" id="183260"/>
    <lineage>
        <taxon>Eukaryota</taxon>
        <taxon>Viridiplantae</taxon>
        <taxon>Streptophyta</taxon>
        <taxon>Embryophyta</taxon>
        <taxon>Tracheophyta</taxon>
        <taxon>Spermatophyta</taxon>
        <taxon>Magnoliopsida</taxon>
        <taxon>eudicotyledons</taxon>
        <taxon>Gunneridae</taxon>
        <taxon>Pentapetalae</taxon>
        <taxon>rosids</taxon>
        <taxon>malvids</taxon>
        <taxon>Malvales</taxon>
        <taxon>Malvaceae</taxon>
        <taxon>Malvoideae</taxon>
        <taxon>Hibiscus</taxon>
    </lineage>
</organism>
<dbReference type="Proteomes" id="UP001472677">
    <property type="component" value="Unassembled WGS sequence"/>
</dbReference>
<name>A0ABR2GDM9_9ROSI</name>
<evidence type="ECO:0000313" key="2">
    <source>
        <dbReference type="Proteomes" id="UP001472677"/>
    </source>
</evidence>
<sequence>MEESTPTRSIIQFCATRRGESHSTRAKNKPESHSQAALGDVGAILVFSLTFGTASNKSTGISITNKSEPAFRVNKLVPNGPFGT</sequence>
<reference evidence="1 2" key="1">
    <citation type="journal article" date="2024" name="G3 (Bethesda)">
        <title>Genome assembly of Hibiscus sabdariffa L. provides insights into metabolisms of medicinal natural products.</title>
        <authorList>
            <person name="Kim T."/>
        </authorList>
    </citation>
    <scope>NUCLEOTIDE SEQUENCE [LARGE SCALE GENOMIC DNA]</scope>
    <source>
        <strain evidence="1">TK-2024</strain>
        <tissue evidence="1">Old leaves</tissue>
    </source>
</reference>
<proteinExistence type="predicted"/>
<keyword evidence="2" id="KW-1185">Reference proteome</keyword>
<comment type="caution">
    <text evidence="1">The sequence shown here is derived from an EMBL/GenBank/DDBJ whole genome shotgun (WGS) entry which is preliminary data.</text>
</comment>